<reference evidence="2" key="1">
    <citation type="submission" date="2021-02" db="EMBL/GenBank/DDBJ databases">
        <authorList>
            <person name="Nowell W R."/>
        </authorList>
    </citation>
    <scope>NUCLEOTIDE SEQUENCE</scope>
</reference>
<evidence type="ECO:0000313" key="4">
    <source>
        <dbReference type="Proteomes" id="UP000676336"/>
    </source>
</evidence>
<sequence length="45" mass="5101">MKTYIAIGTANCFNEDVVSRGRVILFDIIEVVPEVNQPLTKHKLK</sequence>
<feature type="domain" description="RSE1/DDB1/CPSF1 C-terminal" evidence="1">
    <location>
        <begin position="2"/>
        <end position="45"/>
    </location>
</feature>
<gene>
    <name evidence="3" type="ORF">BYL167_LOCUS78763</name>
    <name evidence="2" type="ORF">SMN809_LOCUS23012</name>
</gene>
<dbReference type="AlphaFoldDB" id="A0A8S2SGS7"/>
<evidence type="ECO:0000259" key="1">
    <source>
        <dbReference type="Pfam" id="PF03178"/>
    </source>
</evidence>
<organism evidence="2 4">
    <name type="scientific">Rotaria magnacalcarata</name>
    <dbReference type="NCBI Taxonomy" id="392030"/>
    <lineage>
        <taxon>Eukaryota</taxon>
        <taxon>Metazoa</taxon>
        <taxon>Spiralia</taxon>
        <taxon>Gnathifera</taxon>
        <taxon>Rotifera</taxon>
        <taxon>Eurotatoria</taxon>
        <taxon>Bdelloidea</taxon>
        <taxon>Philodinida</taxon>
        <taxon>Philodinidae</taxon>
        <taxon>Rotaria</taxon>
    </lineage>
</organism>
<accession>A0A8S2SGS7</accession>
<dbReference type="Proteomes" id="UP000676336">
    <property type="component" value="Unassembled WGS sequence"/>
</dbReference>
<protein>
    <recommendedName>
        <fullName evidence="1">RSE1/DDB1/CPSF1 C-terminal domain-containing protein</fullName>
    </recommendedName>
</protein>
<dbReference type="EMBL" id="CAJOBI010022992">
    <property type="protein sequence ID" value="CAF4227948.1"/>
    <property type="molecule type" value="Genomic_DNA"/>
</dbReference>
<name>A0A8S2SGS7_9BILA</name>
<dbReference type="GO" id="GO:0003676">
    <property type="term" value="F:nucleic acid binding"/>
    <property type="evidence" value="ECO:0007669"/>
    <property type="project" value="InterPro"/>
</dbReference>
<dbReference type="InterPro" id="IPR004871">
    <property type="entry name" value="RSE1/DDB1/CPSF1_C"/>
</dbReference>
<dbReference type="GO" id="GO:0005634">
    <property type="term" value="C:nucleus"/>
    <property type="evidence" value="ECO:0007669"/>
    <property type="project" value="InterPro"/>
</dbReference>
<comment type="caution">
    <text evidence="2">The sequence shown here is derived from an EMBL/GenBank/DDBJ whole genome shotgun (WGS) entry which is preliminary data.</text>
</comment>
<dbReference type="Proteomes" id="UP000681967">
    <property type="component" value="Unassembled WGS sequence"/>
</dbReference>
<dbReference type="EMBL" id="CAJOBH010289735">
    <property type="protein sequence ID" value="CAF5179635.1"/>
    <property type="molecule type" value="Genomic_DNA"/>
</dbReference>
<evidence type="ECO:0000313" key="3">
    <source>
        <dbReference type="EMBL" id="CAF5179635.1"/>
    </source>
</evidence>
<feature type="non-terminal residue" evidence="2">
    <location>
        <position position="45"/>
    </location>
</feature>
<evidence type="ECO:0000313" key="2">
    <source>
        <dbReference type="EMBL" id="CAF4227948.1"/>
    </source>
</evidence>
<dbReference type="Pfam" id="PF03178">
    <property type="entry name" value="CPSF_A"/>
    <property type="match status" value="1"/>
</dbReference>
<proteinExistence type="predicted"/>